<evidence type="ECO:0000259" key="5">
    <source>
        <dbReference type="Pfam" id="PF00931"/>
    </source>
</evidence>
<keyword evidence="8" id="KW-1185">Reference proteome</keyword>
<dbReference type="AlphaFoldDB" id="A0A9D5B1T5"/>
<evidence type="ECO:0000256" key="2">
    <source>
        <dbReference type="ARBA" id="ARBA00022741"/>
    </source>
</evidence>
<gene>
    <name evidence="7" type="ORF">KIW84_032522</name>
</gene>
<sequence>MAESFVFNIADSLLGKLASYAYQEVSRAYGVYDDLQQFKETLSIVTGVLLDAEYKKGQKHGVREWLRQIQNICYDAEDVLDGFEFQHKRKQAVQTSNNTRTKVGHFFSSSNPIVVRPMTAHQIKEIRERLDKVAADGIKFGLTNIDVGPELVLQRSELTHSHVNASDVIGRKNDKEDIIKLLMQPHSHGDGDQSLCVIPIVGIGGLGKTTLAKLVYNDKRMDELFQLKMWVSISNNSDTWHIIIKIINSLSAFGPPSVAYQENVNNLDTELLLSRLRHKLSGQKFLLVLDDIWNADRAKWIELIDLINIGATGS</sequence>
<dbReference type="Gene3D" id="3.40.50.300">
    <property type="entry name" value="P-loop containing nucleotide triphosphate hydrolases"/>
    <property type="match status" value="1"/>
</dbReference>
<dbReference type="InterPro" id="IPR002182">
    <property type="entry name" value="NB-ARC"/>
</dbReference>
<evidence type="ECO:0000256" key="4">
    <source>
        <dbReference type="ARBA" id="ARBA00022840"/>
    </source>
</evidence>
<feature type="domain" description="NB-ARC" evidence="5">
    <location>
        <begin position="173"/>
        <end position="300"/>
    </location>
</feature>
<evidence type="ECO:0000259" key="6">
    <source>
        <dbReference type="Pfam" id="PF18052"/>
    </source>
</evidence>
<comment type="caution">
    <text evidence="7">The sequence shown here is derived from an EMBL/GenBank/DDBJ whole genome shotgun (WGS) entry which is preliminary data.</text>
</comment>
<proteinExistence type="predicted"/>
<dbReference type="CDD" id="cd14798">
    <property type="entry name" value="RX-CC_like"/>
    <property type="match status" value="1"/>
</dbReference>
<evidence type="ECO:0000313" key="7">
    <source>
        <dbReference type="EMBL" id="KAI5427131.1"/>
    </source>
</evidence>
<feature type="domain" description="Disease resistance N-terminal" evidence="6">
    <location>
        <begin position="11"/>
        <end position="96"/>
    </location>
</feature>
<protein>
    <recommendedName>
        <fullName evidence="9">NBS-LRR type disease resistance protein</fullName>
    </recommendedName>
</protein>
<evidence type="ECO:0000256" key="3">
    <source>
        <dbReference type="ARBA" id="ARBA00022821"/>
    </source>
</evidence>
<keyword evidence="1" id="KW-0677">Repeat</keyword>
<organism evidence="7 8">
    <name type="scientific">Pisum sativum</name>
    <name type="common">Garden pea</name>
    <name type="synonym">Lathyrus oleraceus</name>
    <dbReference type="NCBI Taxonomy" id="3888"/>
    <lineage>
        <taxon>Eukaryota</taxon>
        <taxon>Viridiplantae</taxon>
        <taxon>Streptophyta</taxon>
        <taxon>Embryophyta</taxon>
        <taxon>Tracheophyta</taxon>
        <taxon>Spermatophyta</taxon>
        <taxon>Magnoliopsida</taxon>
        <taxon>eudicotyledons</taxon>
        <taxon>Gunneridae</taxon>
        <taxon>Pentapetalae</taxon>
        <taxon>rosids</taxon>
        <taxon>fabids</taxon>
        <taxon>Fabales</taxon>
        <taxon>Fabaceae</taxon>
        <taxon>Papilionoideae</taxon>
        <taxon>50 kb inversion clade</taxon>
        <taxon>NPAAA clade</taxon>
        <taxon>Hologalegina</taxon>
        <taxon>IRL clade</taxon>
        <taxon>Fabeae</taxon>
        <taxon>Lathyrus</taxon>
    </lineage>
</organism>
<dbReference type="GO" id="GO:0006952">
    <property type="term" value="P:defense response"/>
    <property type="evidence" value="ECO:0007669"/>
    <property type="project" value="UniProtKB-KW"/>
</dbReference>
<dbReference type="Pfam" id="PF18052">
    <property type="entry name" value="Rx_N"/>
    <property type="match status" value="1"/>
</dbReference>
<keyword evidence="3" id="KW-0611">Plant defense</keyword>
<dbReference type="Gramene" id="Psat03G0252200-T1">
    <property type="protein sequence ID" value="KAI5427131.1"/>
    <property type="gene ID" value="KIW84_032522"/>
</dbReference>
<dbReference type="GO" id="GO:0005524">
    <property type="term" value="F:ATP binding"/>
    <property type="evidence" value="ECO:0007669"/>
    <property type="project" value="UniProtKB-KW"/>
</dbReference>
<evidence type="ECO:0000256" key="1">
    <source>
        <dbReference type="ARBA" id="ARBA00022737"/>
    </source>
</evidence>
<dbReference type="GO" id="GO:0043531">
    <property type="term" value="F:ADP binding"/>
    <property type="evidence" value="ECO:0007669"/>
    <property type="project" value="InterPro"/>
</dbReference>
<dbReference type="PRINTS" id="PR00364">
    <property type="entry name" value="DISEASERSIST"/>
</dbReference>
<dbReference type="InterPro" id="IPR041118">
    <property type="entry name" value="Rx_N"/>
</dbReference>
<accession>A0A9D5B1T5</accession>
<name>A0A9D5B1T5_PEA</name>
<dbReference type="EMBL" id="JAMSHJ010000003">
    <property type="protein sequence ID" value="KAI5427131.1"/>
    <property type="molecule type" value="Genomic_DNA"/>
</dbReference>
<reference evidence="7 8" key="1">
    <citation type="journal article" date="2022" name="Nat. Genet.">
        <title>Improved pea reference genome and pan-genome highlight genomic features and evolutionary characteristics.</title>
        <authorList>
            <person name="Yang T."/>
            <person name="Liu R."/>
            <person name="Luo Y."/>
            <person name="Hu S."/>
            <person name="Wang D."/>
            <person name="Wang C."/>
            <person name="Pandey M.K."/>
            <person name="Ge S."/>
            <person name="Xu Q."/>
            <person name="Li N."/>
            <person name="Li G."/>
            <person name="Huang Y."/>
            <person name="Saxena R.K."/>
            <person name="Ji Y."/>
            <person name="Li M."/>
            <person name="Yan X."/>
            <person name="He Y."/>
            <person name="Liu Y."/>
            <person name="Wang X."/>
            <person name="Xiang C."/>
            <person name="Varshney R.K."/>
            <person name="Ding H."/>
            <person name="Gao S."/>
            <person name="Zong X."/>
        </authorList>
    </citation>
    <scope>NUCLEOTIDE SEQUENCE [LARGE SCALE GENOMIC DNA]</scope>
    <source>
        <strain evidence="7 8">cv. Zhongwan 6</strain>
    </source>
</reference>
<dbReference type="Gene3D" id="1.20.5.4130">
    <property type="match status" value="1"/>
</dbReference>
<dbReference type="Proteomes" id="UP001058974">
    <property type="component" value="Chromosome 3"/>
</dbReference>
<dbReference type="InterPro" id="IPR038005">
    <property type="entry name" value="RX-like_CC"/>
</dbReference>
<dbReference type="Pfam" id="PF00931">
    <property type="entry name" value="NB-ARC"/>
    <property type="match status" value="1"/>
</dbReference>
<dbReference type="PANTHER" id="PTHR36766:SF61">
    <property type="entry name" value="NB-ARC DOMAIN DISEASE RESISTANCE PROTEIN"/>
    <property type="match status" value="1"/>
</dbReference>
<keyword evidence="2" id="KW-0547">Nucleotide-binding</keyword>
<dbReference type="PANTHER" id="PTHR36766">
    <property type="entry name" value="PLANT BROAD-SPECTRUM MILDEW RESISTANCE PROTEIN RPW8"/>
    <property type="match status" value="1"/>
</dbReference>
<dbReference type="SUPFAM" id="SSF52540">
    <property type="entry name" value="P-loop containing nucleoside triphosphate hydrolases"/>
    <property type="match status" value="1"/>
</dbReference>
<keyword evidence="4" id="KW-0067">ATP-binding</keyword>
<evidence type="ECO:0008006" key="9">
    <source>
        <dbReference type="Google" id="ProtNLM"/>
    </source>
</evidence>
<dbReference type="InterPro" id="IPR027417">
    <property type="entry name" value="P-loop_NTPase"/>
</dbReference>
<evidence type="ECO:0000313" key="8">
    <source>
        <dbReference type="Proteomes" id="UP001058974"/>
    </source>
</evidence>